<proteinExistence type="predicted"/>
<evidence type="ECO:0000256" key="2">
    <source>
        <dbReference type="SAM" id="SignalP"/>
    </source>
</evidence>
<keyword evidence="3" id="KW-0675">Receptor</keyword>
<dbReference type="EMBL" id="VLKT01000042">
    <property type="protein sequence ID" value="TWI27902.1"/>
    <property type="molecule type" value="Genomic_DNA"/>
</dbReference>
<sequence length="332" mass="36221">MLTRRRVITLAGAATATLAMPNISRAAAINMRLAHAANEIHPGHIATVEFKKALEALVPGATNLTIFPNRQLGEDRQNLESAIAGTNELCGCSGVLFPLVTGRNALDAYQLPFLIKDYDHFSRIATADIGQKLLDDLEPAGLVGLQTTDIGQRHFLCATREVKSVPDFAGLKTRILPVPLHKAIWEGVGTAPIGLPYGEVYGALETKVIDAVEINVSSMLGENLWEVGKNFTLTGHYPWHHVIAINKTFFDGLPTEIQQAIKQAGRDSIAPTLEYTKKQDNEGRDELRAKGVQIFELEDLAGMQAKVEPIIEQWSSTSPLIKDFVGQARALI</sequence>
<dbReference type="CDD" id="cd13603">
    <property type="entry name" value="PBP2_TRAP_Siap_TeaA_like"/>
    <property type="match status" value="1"/>
</dbReference>
<dbReference type="PANTHER" id="PTHR33376:SF4">
    <property type="entry name" value="SIALIC ACID-BINDING PERIPLASMIC PROTEIN SIAP"/>
    <property type="match status" value="1"/>
</dbReference>
<evidence type="ECO:0000256" key="1">
    <source>
        <dbReference type="ARBA" id="ARBA00022729"/>
    </source>
</evidence>
<dbReference type="InterPro" id="IPR018389">
    <property type="entry name" value="DctP_fam"/>
</dbReference>
<reference evidence="3 4" key="1">
    <citation type="journal article" date="2015" name="Stand. Genomic Sci.">
        <title>Genomic Encyclopedia of Bacterial and Archaeal Type Strains, Phase III: the genomes of soil and plant-associated and newly described type strains.</title>
        <authorList>
            <person name="Whitman W.B."/>
            <person name="Woyke T."/>
            <person name="Klenk H.P."/>
            <person name="Zhou Y."/>
            <person name="Lilburn T.G."/>
            <person name="Beck B.J."/>
            <person name="De Vos P."/>
            <person name="Vandamme P."/>
            <person name="Eisen J.A."/>
            <person name="Garrity G."/>
            <person name="Hugenholtz P."/>
            <person name="Kyrpides N.C."/>
        </authorList>
    </citation>
    <scope>NUCLEOTIDE SEQUENCE [LARGE SCALE GENOMIC DNA]</scope>
    <source>
        <strain evidence="3 4">CGMCC 1.2546</strain>
    </source>
</reference>
<evidence type="ECO:0000313" key="3">
    <source>
        <dbReference type="EMBL" id="TWI27902.1"/>
    </source>
</evidence>
<feature type="chain" id="PRO_5022009673" evidence="2">
    <location>
        <begin position="27"/>
        <end position="332"/>
    </location>
</feature>
<organism evidence="3 4">
    <name type="scientific">Mesorhizobium tianshanense</name>
    <dbReference type="NCBI Taxonomy" id="39844"/>
    <lineage>
        <taxon>Bacteria</taxon>
        <taxon>Pseudomonadati</taxon>
        <taxon>Pseudomonadota</taxon>
        <taxon>Alphaproteobacteria</taxon>
        <taxon>Hyphomicrobiales</taxon>
        <taxon>Phyllobacteriaceae</taxon>
        <taxon>Mesorhizobium</taxon>
    </lineage>
</organism>
<evidence type="ECO:0000313" key="4">
    <source>
        <dbReference type="Proteomes" id="UP000317122"/>
    </source>
</evidence>
<dbReference type="Gene3D" id="3.40.190.170">
    <property type="entry name" value="Bacterial extracellular solute-binding protein, family 7"/>
    <property type="match status" value="1"/>
</dbReference>
<dbReference type="Pfam" id="PF03480">
    <property type="entry name" value="DctP"/>
    <property type="match status" value="1"/>
</dbReference>
<dbReference type="InterPro" id="IPR006311">
    <property type="entry name" value="TAT_signal"/>
</dbReference>
<keyword evidence="1 2" id="KW-0732">Signal</keyword>
<dbReference type="AlphaFoldDB" id="A0A562N6T0"/>
<comment type="caution">
    <text evidence="3">The sequence shown here is derived from an EMBL/GenBank/DDBJ whole genome shotgun (WGS) entry which is preliminary data.</text>
</comment>
<keyword evidence="4" id="KW-1185">Reference proteome</keyword>
<name>A0A562N6T0_9HYPH</name>
<feature type="signal peptide" evidence="2">
    <location>
        <begin position="1"/>
        <end position="26"/>
    </location>
</feature>
<gene>
    <name evidence="3" type="ORF">IQ26_05553</name>
</gene>
<dbReference type="PROSITE" id="PS51318">
    <property type="entry name" value="TAT"/>
    <property type="match status" value="1"/>
</dbReference>
<dbReference type="RefSeq" id="WP_162458091.1">
    <property type="nucleotide sequence ID" value="NZ_BSPF01000109.1"/>
</dbReference>
<protein>
    <submittedName>
        <fullName evidence="3">Tripartite ATP-independent transporter DctP family solute receptor</fullName>
    </submittedName>
</protein>
<dbReference type="Proteomes" id="UP000317122">
    <property type="component" value="Unassembled WGS sequence"/>
</dbReference>
<dbReference type="NCBIfam" id="NF037995">
    <property type="entry name" value="TRAP_S1"/>
    <property type="match status" value="1"/>
</dbReference>
<dbReference type="InterPro" id="IPR038404">
    <property type="entry name" value="TRAP_DctP_sf"/>
</dbReference>
<dbReference type="GO" id="GO:0055085">
    <property type="term" value="P:transmembrane transport"/>
    <property type="evidence" value="ECO:0007669"/>
    <property type="project" value="InterPro"/>
</dbReference>
<dbReference type="OrthoDB" id="9803763at2"/>
<dbReference type="PANTHER" id="PTHR33376">
    <property type="match status" value="1"/>
</dbReference>
<accession>A0A562N6T0</accession>